<dbReference type="GeneTree" id="ENSGT00950000183116"/>
<sequence>MRQTMLYFLTLRPYLHLSSRSHKNGLLKMIITFRIMFDKKNKLNTKAGGGSEERRRRFVQVLVVITLDQTHNRLKSCCTQKYFSSSVKQVAFSASLMASGGGDIGPFNAYTSLIFRNVVSNVGNAYNPNTGFFTAPVRGVYHFNYHIYGHGHPSHGSGAVLVKNGEYIFMAYEHQTTLGANSANTVTFLLEGGDVVYLLQRAHTRIFDDQLHYTTFSGLLLFPLCNDAC</sequence>
<keyword evidence="3" id="KW-0732">Signal</keyword>
<dbReference type="InParanoid" id="M4AXC8"/>
<evidence type="ECO:0000256" key="1">
    <source>
        <dbReference type="ARBA" id="ARBA00004613"/>
    </source>
</evidence>
<dbReference type="PROSITE" id="PS50871">
    <property type="entry name" value="C1Q"/>
    <property type="match status" value="1"/>
</dbReference>
<feature type="domain" description="C1q" evidence="4">
    <location>
        <begin position="85"/>
        <end position="227"/>
    </location>
</feature>
<evidence type="ECO:0000259" key="4">
    <source>
        <dbReference type="PROSITE" id="PS50871"/>
    </source>
</evidence>
<dbReference type="InterPro" id="IPR008983">
    <property type="entry name" value="Tumour_necrosis_fac-like_dom"/>
</dbReference>
<keyword evidence="6" id="KW-1185">Reference proteome</keyword>
<dbReference type="PRINTS" id="PR00007">
    <property type="entry name" value="COMPLEMNTC1Q"/>
</dbReference>
<name>M4AXC8_XIPMA</name>
<dbReference type="Gene3D" id="2.60.120.40">
    <property type="match status" value="1"/>
</dbReference>
<evidence type="ECO:0000313" key="6">
    <source>
        <dbReference type="Proteomes" id="UP000002852"/>
    </source>
</evidence>
<keyword evidence="2" id="KW-0964">Secreted</keyword>
<dbReference type="HOGENOM" id="CLU_001074_8_1_1"/>
<evidence type="ECO:0000256" key="3">
    <source>
        <dbReference type="ARBA" id="ARBA00022729"/>
    </source>
</evidence>
<dbReference type="InterPro" id="IPR050822">
    <property type="entry name" value="Cerebellin_Synaptic_Org"/>
</dbReference>
<reference evidence="6" key="1">
    <citation type="submission" date="2012-01" db="EMBL/GenBank/DDBJ databases">
        <authorList>
            <person name="Walter R."/>
            <person name="Schartl M."/>
            <person name="Warren W."/>
        </authorList>
    </citation>
    <scope>NUCLEOTIDE SEQUENCE [LARGE SCALE GENOMIC DNA]</scope>
    <source>
        <strain evidence="6">JP 163 A</strain>
    </source>
</reference>
<dbReference type="PANTHER" id="PTHR22923">
    <property type="entry name" value="CEREBELLIN-RELATED"/>
    <property type="match status" value="1"/>
</dbReference>
<comment type="subcellular location">
    <subcellularLocation>
        <location evidence="1">Secreted</location>
    </subcellularLocation>
</comment>
<dbReference type="Proteomes" id="UP000002852">
    <property type="component" value="Unassembled WGS sequence"/>
</dbReference>
<dbReference type="FunCoup" id="M4AXC8">
    <property type="interactions" value="12"/>
</dbReference>
<dbReference type="Ensembl" id="ENSXMAT00000019151.2">
    <property type="protein sequence ID" value="ENSXMAP00000019123.2"/>
    <property type="gene ID" value="ENSXMAG00000019088.2"/>
</dbReference>
<reference evidence="5" key="4">
    <citation type="submission" date="2025-09" db="UniProtKB">
        <authorList>
            <consortium name="Ensembl"/>
        </authorList>
    </citation>
    <scope>IDENTIFICATION</scope>
    <source>
        <strain evidence="5">JP 163 A</strain>
    </source>
</reference>
<dbReference type="OMA" id="TFRIMFD"/>
<proteinExistence type="predicted"/>
<dbReference type="AlphaFoldDB" id="M4AXC8"/>
<dbReference type="SMART" id="SM00110">
    <property type="entry name" value="C1Q"/>
    <property type="match status" value="1"/>
</dbReference>
<reference evidence="6" key="2">
    <citation type="journal article" date="2013" name="Nat. Genet.">
        <title>The genome of the platyfish, Xiphophorus maculatus, provides insights into evolutionary adaptation and several complex traits.</title>
        <authorList>
            <person name="Schartl M."/>
            <person name="Walter R.B."/>
            <person name="Shen Y."/>
            <person name="Garcia T."/>
            <person name="Catchen J."/>
            <person name="Amores A."/>
            <person name="Braasch I."/>
            <person name="Chalopin D."/>
            <person name="Volff J.N."/>
            <person name="Lesch K.P."/>
            <person name="Bisazza A."/>
            <person name="Minx P."/>
            <person name="Hillier L."/>
            <person name="Wilson R.K."/>
            <person name="Fuerstenberg S."/>
            <person name="Boore J."/>
            <person name="Searle S."/>
            <person name="Postlethwait J.H."/>
            <person name="Warren W.C."/>
        </authorList>
    </citation>
    <scope>NUCLEOTIDE SEQUENCE [LARGE SCALE GENOMIC DNA]</scope>
    <source>
        <strain evidence="6">JP 163 A</strain>
    </source>
</reference>
<dbReference type="GO" id="GO:0005576">
    <property type="term" value="C:extracellular region"/>
    <property type="evidence" value="ECO:0007669"/>
    <property type="project" value="UniProtKB-SubCell"/>
</dbReference>
<accession>M4AXC8</accession>
<organism evidence="5 6">
    <name type="scientific">Xiphophorus maculatus</name>
    <name type="common">Southern platyfish</name>
    <name type="synonym">Platypoecilus maculatus</name>
    <dbReference type="NCBI Taxonomy" id="8083"/>
    <lineage>
        <taxon>Eukaryota</taxon>
        <taxon>Metazoa</taxon>
        <taxon>Chordata</taxon>
        <taxon>Craniata</taxon>
        <taxon>Vertebrata</taxon>
        <taxon>Euteleostomi</taxon>
        <taxon>Actinopterygii</taxon>
        <taxon>Neopterygii</taxon>
        <taxon>Teleostei</taxon>
        <taxon>Neoteleostei</taxon>
        <taxon>Acanthomorphata</taxon>
        <taxon>Ovalentaria</taxon>
        <taxon>Atherinomorphae</taxon>
        <taxon>Cyprinodontiformes</taxon>
        <taxon>Poeciliidae</taxon>
        <taxon>Poeciliinae</taxon>
        <taxon>Xiphophorus</taxon>
    </lineage>
</organism>
<dbReference type="InterPro" id="IPR001073">
    <property type="entry name" value="C1q_dom"/>
</dbReference>
<protein>
    <recommendedName>
        <fullName evidence="4">C1q domain-containing protein</fullName>
    </recommendedName>
</protein>
<evidence type="ECO:0000313" key="5">
    <source>
        <dbReference type="Ensembl" id="ENSXMAP00000019123.2"/>
    </source>
</evidence>
<dbReference type="PANTHER" id="PTHR22923:SF102">
    <property type="entry name" value="CEREBELLIN 13-RELATED"/>
    <property type="match status" value="1"/>
</dbReference>
<evidence type="ECO:0000256" key="2">
    <source>
        <dbReference type="ARBA" id="ARBA00022525"/>
    </source>
</evidence>
<reference evidence="5" key="3">
    <citation type="submission" date="2025-08" db="UniProtKB">
        <authorList>
            <consortium name="Ensembl"/>
        </authorList>
    </citation>
    <scope>IDENTIFICATION</scope>
    <source>
        <strain evidence="5">JP 163 A</strain>
    </source>
</reference>
<dbReference type="Pfam" id="PF00386">
    <property type="entry name" value="C1q"/>
    <property type="match status" value="1"/>
</dbReference>
<dbReference type="SUPFAM" id="SSF49842">
    <property type="entry name" value="TNF-like"/>
    <property type="match status" value="1"/>
</dbReference>